<dbReference type="WBParaSite" id="HPBE_0002220201-mRNA-1">
    <property type="protein sequence ID" value="HPBE_0002220201-mRNA-1"/>
    <property type="gene ID" value="HPBE_0002220201"/>
</dbReference>
<evidence type="ECO:0000259" key="7">
    <source>
        <dbReference type="Pfam" id="PF03081"/>
    </source>
</evidence>
<feature type="compositionally biased region" description="Basic and acidic residues" evidence="6">
    <location>
        <begin position="22"/>
        <end position="33"/>
    </location>
</feature>
<feature type="region of interest" description="Disordered" evidence="6">
    <location>
        <begin position="20"/>
        <end position="40"/>
    </location>
</feature>
<dbReference type="PANTHER" id="PTHR12542">
    <property type="entry name" value="EXOCYST COMPLEX PROTEIN EXO70"/>
    <property type="match status" value="1"/>
</dbReference>
<dbReference type="GO" id="GO:0000145">
    <property type="term" value="C:exocyst"/>
    <property type="evidence" value="ECO:0007669"/>
    <property type="project" value="InterPro"/>
</dbReference>
<keyword evidence="3 5" id="KW-0268">Exocytosis</keyword>
<dbReference type="Proteomes" id="UP000050761">
    <property type="component" value="Unassembled WGS sequence"/>
</dbReference>
<dbReference type="GO" id="GO:0015031">
    <property type="term" value="P:protein transport"/>
    <property type="evidence" value="ECO:0007669"/>
    <property type="project" value="UniProtKB-KW"/>
</dbReference>
<protein>
    <recommendedName>
        <fullName evidence="4 5">Exocyst complex component 7</fullName>
    </recommendedName>
    <alternativeName>
        <fullName evidence="5">Exocyst complex component Exo70</fullName>
    </alternativeName>
</protein>
<sequence>MYTASCGNWPHIGSSVLKKATGRGEKADRRATDVDGSESEGAPLMAGCLLALLEIEEAIMVKTIPDTARRAQVFRELVANPLSFVIRQIQRVVQESDKGVLPLLPLLRFLAAHQTRLQNLATNSMADVPFEALMRLLRVKSSSYINEFVEKLKSDNSKFVPIDGNVHPITVNTISFLAALTVHRHTVTQQLLLMTAPQGTNSALLLPKLFARILSALGVTLKKKSENYDDPALSSLFLLNNYNYIAKALEDDDDGLLPVIREQNSQILSFYHSEIEQCINQYMRSWNQCIATLHGAQRVGDDKNMIRGMIANFTREFDLTVSQQRDYCIADLKLRAAVCDHVKRALLALYGPLMQIVESFGEQLFTRQLKYTNNSLESNIDRLFDASG</sequence>
<dbReference type="SUPFAM" id="SSF74788">
    <property type="entry name" value="Cullin repeat-like"/>
    <property type="match status" value="1"/>
</dbReference>
<dbReference type="GO" id="GO:0006887">
    <property type="term" value="P:exocytosis"/>
    <property type="evidence" value="ECO:0007669"/>
    <property type="project" value="UniProtKB-KW"/>
</dbReference>
<dbReference type="Pfam" id="PF03081">
    <property type="entry name" value="Exo70_C"/>
    <property type="match status" value="1"/>
</dbReference>
<comment type="function">
    <text evidence="5">Component of the exocyst complex involved in the docking of exocytic vesicles with fusion sites on the plasma membrane.</text>
</comment>
<dbReference type="OrthoDB" id="1922221at2759"/>
<name>A0A183GHY0_HELPZ</name>
<evidence type="ECO:0000256" key="1">
    <source>
        <dbReference type="ARBA" id="ARBA00006756"/>
    </source>
</evidence>
<evidence type="ECO:0000313" key="10">
    <source>
        <dbReference type="WBParaSite" id="HPBE_0002220201-mRNA-1"/>
    </source>
</evidence>
<dbReference type="GO" id="GO:0005546">
    <property type="term" value="F:phosphatidylinositol-4,5-bisphosphate binding"/>
    <property type="evidence" value="ECO:0007669"/>
    <property type="project" value="InterPro"/>
</dbReference>
<dbReference type="PANTHER" id="PTHR12542:SF41">
    <property type="entry name" value="EXOCYST COMPLEX COMPONENT 7"/>
    <property type="match status" value="1"/>
</dbReference>
<evidence type="ECO:0000256" key="4">
    <source>
        <dbReference type="ARBA" id="ARBA00026169"/>
    </source>
</evidence>
<evidence type="ECO:0000256" key="3">
    <source>
        <dbReference type="ARBA" id="ARBA00022483"/>
    </source>
</evidence>
<evidence type="ECO:0000256" key="6">
    <source>
        <dbReference type="SAM" id="MobiDB-lite"/>
    </source>
</evidence>
<gene>
    <name evidence="8" type="ORF">HPBE_LOCUS22201</name>
</gene>
<dbReference type="Gene3D" id="1.20.1280.170">
    <property type="entry name" value="Exocyst complex component Exo70"/>
    <property type="match status" value="1"/>
</dbReference>
<dbReference type="InterPro" id="IPR004140">
    <property type="entry name" value="Exo70"/>
</dbReference>
<dbReference type="InterPro" id="IPR046364">
    <property type="entry name" value="Exo70_C"/>
</dbReference>
<evidence type="ECO:0000256" key="2">
    <source>
        <dbReference type="ARBA" id="ARBA00022448"/>
    </source>
</evidence>
<reference evidence="8 9" key="1">
    <citation type="submission" date="2018-11" db="EMBL/GenBank/DDBJ databases">
        <authorList>
            <consortium name="Pathogen Informatics"/>
        </authorList>
    </citation>
    <scope>NUCLEOTIDE SEQUENCE [LARGE SCALE GENOMIC DNA]</scope>
</reference>
<feature type="domain" description="Exocyst complex subunit Exo70 C-terminal" evidence="7">
    <location>
        <begin position="47"/>
        <end position="381"/>
    </location>
</feature>
<comment type="similarity">
    <text evidence="1 5">Belongs to the EXO70 family.</text>
</comment>
<dbReference type="AlphaFoldDB" id="A0A183GHY0"/>
<accession>A0A183GHY0</accession>
<evidence type="ECO:0000313" key="8">
    <source>
        <dbReference type="EMBL" id="VDP31013.1"/>
    </source>
</evidence>
<accession>A0A3P8G990</accession>
<proteinExistence type="inferred from homology"/>
<evidence type="ECO:0000313" key="9">
    <source>
        <dbReference type="Proteomes" id="UP000050761"/>
    </source>
</evidence>
<reference evidence="10" key="2">
    <citation type="submission" date="2019-09" db="UniProtKB">
        <authorList>
            <consortium name="WormBaseParasite"/>
        </authorList>
    </citation>
    <scope>IDENTIFICATION</scope>
</reference>
<organism evidence="9 10">
    <name type="scientific">Heligmosomoides polygyrus</name>
    <name type="common">Parasitic roundworm</name>
    <dbReference type="NCBI Taxonomy" id="6339"/>
    <lineage>
        <taxon>Eukaryota</taxon>
        <taxon>Metazoa</taxon>
        <taxon>Ecdysozoa</taxon>
        <taxon>Nematoda</taxon>
        <taxon>Chromadorea</taxon>
        <taxon>Rhabditida</taxon>
        <taxon>Rhabditina</taxon>
        <taxon>Rhabditomorpha</taxon>
        <taxon>Strongyloidea</taxon>
        <taxon>Heligmosomidae</taxon>
        <taxon>Heligmosomoides</taxon>
    </lineage>
</organism>
<keyword evidence="2 5" id="KW-0813">Transport</keyword>
<keyword evidence="5" id="KW-0653">Protein transport</keyword>
<keyword evidence="9" id="KW-1185">Reference proteome</keyword>
<evidence type="ECO:0000256" key="5">
    <source>
        <dbReference type="RuleBase" id="RU365026"/>
    </source>
</evidence>
<dbReference type="InterPro" id="IPR016159">
    <property type="entry name" value="Cullin_repeat-like_dom_sf"/>
</dbReference>
<dbReference type="EMBL" id="UZAH01033750">
    <property type="protein sequence ID" value="VDP31013.1"/>
    <property type="molecule type" value="Genomic_DNA"/>
</dbReference>